<sequence>MFSWKSRHGKKCLSLFCFSIYSISASRASLRRVSSASASIPRASVFLFAFSI</sequence>
<proteinExistence type="predicted"/>
<reference evidence="1" key="1">
    <citation type="submission" date="2014-05" db="EMBL/GenBank/DDBJ databases">
        <authorList>
            <person name="Chronopoulou M."/>
        </authorList>
    </citation>
    <scope>NUCLEOTIDE SEQUENCE</scope>
    <source>
        <tissue evidence="1">Whole organism</tissue>
    </source>
</reference>
<dbReference type="AlphaFoldDB" id="A0A0K2U611"/>
<accession>A0A0K2U611</accession>
<organism evidence="1">
    <name type="scientific">Lepeophtheirus salmonis</name>
    <name type="common">Salmon louse</name>
    <name type="synonym">Caligus salmonis</name>
    <dbReference type="NCBI Taxonomy" id="72036"/>
    <lineage>
        <taxon>Eukaryota</taxon>
        <taxon>Metazoa</taxon>
        <taxon>Ecdysozoa</taxon>
        <taxon>Arthropoda</taxon>
        <taxon>Crustacea</taxon>
        <taxon>Multicrustacea</taxon>
        <taxon>Hexanauplia</taxon>
        <taxon>Copepoda</taxon>
        <taxon>Siphonostomatoida</taxon>
        <taxon>Caligidae</taxon>
        <taxon>Lepeophtheirus</taxon>
    </lineage>
</organism>
<evidence type="ECO:0000313" key="1">
    <source>
        <dbReference type="EMBL" id="CDW33719.1"/>
    </source>
</evidence>
<name>A0A0K2U611_LEPSM</name>
<protein>
    <submittedName>
        <fullName evidence="1">Telomerase protein component 1like [Hydra vulgaris]</fullName>
    </submittedName>
</protein>
<dbReference type="EMBL" id="HACA01016358">
    <property type="protein sequence ID" value="CDW33719.1"/>
    <property type="molecule type" value="Transcribed_RNA"/>
</dbReference>